<protein>
    <submittedName>
        <fullName evidence="1">13347_t:CDS:1</fullName>
    </submittedName>
</protein>
<evidence type="ECO:0000313" key="2">
    <source>
        <dbReference type="Proteomes" id="UP000789396"/>
    </source>
</evidence>
<gene>
    <name evidence="1" type="ORF">RFULGI_LOCUS15171</name>
</gene>
<keyword evidence="2" id="KW-1185">Reference proteome</keyword>
<reference evidence="1" key="1">
    <citation type="submission" date="2021-06" db="EMBL/GenBank/DDBJ databases">
        <authorList>
            <person name="Kallberg Y."/>
            <person name="Tangrot J."/>
            <person name="Rosling A."/>
        </authorList>
    </citation>
    <scope>NUCLEOTIDE SEQUENCE</scope>
    <source>
        <strain evidence="1">IN212</strain>
    </source>
</reference>
<dbReference type="Proteomes" id="UP000789396">
    <property type="component" value="Unassembled WGS sequence"/>
</dbReference>
<dbReference type="AlphaFoldDB" id="A0A9N9JCR0"/>
<accession>A0A9N9JCR0</accession>
<feature type="non-terminal residue" evidence="1">
    <location>
        <position position="57"/>
    </location>
</feature>
<organism evidence="1 2">
    <name type="scientific">Racocetra fulgida</name>
    <dbReference type="NCBI Taxonomy" id="60492"/>
    <lineage>
        <taxon>Eukaryota</taxon>
        <taxon>Fungi</taxon>
        <taxon>Fungi incertae sedis</taxon>
        <taxon>Mucoromycota</taxon>
        <taxon>Glomeromycotina</taxon>
        <taxon>Glomeromycetes</taxon>
        <taxon>Diversisporales</taxon>
        <taxon>Gigasporaceae</taxon>
        <taxon>Racocetra</taxon>
    </lineage>
</organism>
<dbReference type="EMBL" id="CAJVPZ010047495">
    <property type="protein sequence ID" value="CAG8772622.1"/>
    <property type="molecule type" value="Genomic_DNA"/>
</dbReference>
<feature type="non-terminal residue" evidence="1">
    <location>
        <position position="1"/>
    </location>
</feature>
<evidence type="ECO:0000313" key="1">
    <source>
        <dbReference type="EMBL" id="CAG8772622.1"/>
    </source>
</evidence>
<comment type="caution">
    <text evidence="1">The sequence shown here is derived from an EMBL/GenBank/DDBJ whole genome shotgun (WGS) entry which is preliminary data.</text>
</comment>
<name>A0A9N9JCR0_9GLOM</name>
<sequence>PIKETKSIEEEVDETPETNNNEKILIDKKYFQRNRNWRETNAKLLIIATENNKGKKI</sequence>
<proteinExistence type="predicted"/>